<organism evidence="4 5">
    <name type="scientific">Sulfoacidibacillus thermotolerans</name>
    <name type="common">Acidibacillus sulfuroxidans</name>
    <dbReference type="NCBI Taxonomy" id="1765684"/>
    <lineage>
        <taxon>Bacteria</taxon>
        <taxon>Bacillati</taxon>
        <taxon>Bacillota</taxon>
        <taxon>Bacilli</taxon>
        <taxon>Bacillales</taxon>
        <taxon>Alicyclobacillaceae</taxon>
        <taxon>Sulfoacidibacillus</taxon>
    </lineage>
</organism>
<dbReference type="CDD" id="cd00431">
    <property type="entry name" value="cysteine_hydrolases"/>
    <property type="match status" value="1"/>
</dbReference>
<gene>
    <name evidence="4" type="ORF">BM613_11310</name>
</gene>
<dbReference type="Gene3D" id="3.40.50.850">
    <property type="entry name" value="Isochorismatase-like"/>
    <property type="match status" value="1"/>
</dbReference>
<dbReference type="AlphaFoldDB" id="A0A2U3D6J9"/>
<dbReference type="InterPro" id="IPR016291">
    <property type="entry name" value="Isochorismatase"/>
</dbReference>
<evidence type="ECO:0000259" key="3">
    <source>
        <dbReference type="Pfam" id="PF00857"/>
    </source>
</evidence>
<dbReference type="InterPro" id="IPR036380">
    <property type="entry name" value="Isochorismatase-like_sf"/>
</dbReference>
<dbReference type="Pfam" id="PF00857">
    <property type="entry name" value="Isochorismatase"/>
    <property type="match status" value="1"/>
</dbReference>
<dbReference type="InterPro" id="IPR050272">
    <property type="entry name" value="Isochorismatase-like_hydrls"/>
</dbReference>
<keyword evidence="2" id="KW-0378">Hydrolase</keyword>
<dbReference type="EMBL" id="MPDK01000023">
    <property type="protein sequence ID" value="PWI56904.1"/>
    <property type="molecule type" value="Genomic_DNA"/>
</dbReference>
<evidence type="ECO:0000256" key="2">
    <source>
        <dbReference type="ARBA" id="ARBA00022801"/>
    </source>
</evidence>
<dbReference type="NCBIfam" id="NF008517">
    <property type="entry name" value="PRK11440.1"/>
    <property type="match status" value="1"/>
</dbReference>
<evidence type="ECO:0000256" key="1">
    <source>
        <dbReference type="ARBA" id="ARBA00006336"/>
    </source>
</evidence>
<evidence type="ECO:0000313" key="5">
    <source>
        <dbReference type="Proteomes" id="UP000245380"/>
    </source>
</evidence>
<reference evidence="4 5" key="1">
    <citation type="submission" date="2016-11" db="EMBL/GenBank/DDBJ databases">
        <title>Comparative genomics of Acidibacillus ferroxidans species.</title>
        <authorList>
            <person name="Oliveira G."/>
            <person name="Nunes G."/>
            <person name="Oliveira R."/>
            <person name="Araujo F."/>
            <person name="Salim A."/>
            <person name="Scholte L."/>
            <person name="Morais D."/>
            <person name="Nancucheo I."/>
            <person name="Johnson D.B."/>
            <person name="Grail B."/>
            <person name="Bittencourt J."/>
            <person name="Valadares R."/>
        </authorList>
    </citation>
    <scope>NUCLEOTIDE SEQUENCE [LARGE SCALE GENOMIC DNA]</scope>
    <source>
        <strain evidence="4 5">Y002</strain>
    </source>
</reference>
<comment type="caution">
    <text evidence="4">The sequence shown here is derived from an EMBL/GenBank/DDBJ whole genome shotgun (WGS) entry which is preliminary data.</text>
</comment>
<evidence type="ECO:0000313" key="4">
    <source>
        <dbReference type="EMBL" id="PWI56904.1"/>
    </source>
</evidence>
<proteinExistence type="inferred from homology"/>
<accession>A0A2U3D6J9</accession>
<dbReference type="PANTHER" id="PTHR43540">
    <property type="entry name" value="PEROXYUREIDOACRYLATE/UREIDOACRYLATE AMIDOHYDROLASE-RELATED"/>
    <property type="match status" value="1"/>
</dbReference>
<protein>
    <recommendedName>
        <fullName evidence="3">Isochorismatase-like domain-containing protein</fullName>
    </recommendedName>
</protein>
<dbReference type="Proteomes" id="UP000245380">
    <property type="component" value="Unassembled WGS sequence"/>
</dbReference>
<dbReference type="SUPFAM" id="SSF52499">
    <property type="entry name" value="Isochorismatase-like hydrolases"/>
    <property type="match status" value="1"/>
</dbReference>
<keyword evidence="5" id="KW-1185">Reference proteome</keyword>
<sequence>MDLELQSKKTALVIIDLQKGIVQFPGAPNATTEVVANAAKLSQAFRKQGGFVVLVTVGSRDGGDLLHPIVDQPMTTSVQRSADFADLVPELHVQPTDHLVIKHQWGAFFGTDLDLQLRRRGIDTLVLCGIATNIGVETTAREAYQHNYQQIFVSDAMTGLTAAEHEHTLQYIFPRIGRIRTTEQVLTALGL</sequence>
<dbReference type="RefSeq" id="WP_109431316.1">
    <property type="nucleotide sequence ID" value="NZ_MPDK01000023.1"/>
</dbReference>
<comment type="similarity">
    <text evidence="1">Belongs to the isochorismatase family.</text>
</comment>
<dbReference type="InterPro" id="IPR000868">
    <property type="entry name" value="Isochorismatase-like_dom"/>
</dbReference>
<dbReference type="GO" id="GO:0008908">
    <property type="term" value="F:isochorismatase activity"/>
    <property type="evidence" value="ECO:0007669"/>
    <property type="project" value="InterPro"/>
</dbReference>
<dbReference type="PRINTS" id="PR01398">
    <property type="entry name" value="ISCHRISMTASE"/>
</dbReference>
<dbReference type="OrthoDB" id="257098at2"/>
<name>A0A2U3D6J9_SULT2</name>
<dbReference type="PANTHER" id="PTHR43540:SF7">
    <property type="entry name" value="ISOCHORISMATASE FAMILY PROTEIN YECD"/>
    <property type="match status" value="1"/>
</dbReference>
<feature type="domain" description="Isochorismatase-like" evidence="3">
    <location>
        <begin position="10"/>
        <end position="184"/>
    </location>
</feature>